<keyword evidence="1" id="KW-0472">Membrane</keyword>
<proteinExistence type="predicted"/>
<dbReference type="PANTHER" id="PTHR33698">
    <property type="entry name" value="NUCLEAR TRANSPORT FACTOR 2 (NTF2)-LIKE PROTEIN"/>
    <property type="match status" value="1"/>
</dbReference>
<protein>
    <submittedName>
        <fullName evidence="2">Uncharacterized protein</fullName>
    </submittedName>
</protein>
<keyword evidence="1" id="KW-1133">Transmembrane helix</keyword>
<dbReference type="AlphaFoldDB" id="A0A0A0KL37"/>
<evidence type="ECO:0000256" key="1">
    <source>
        <dbReference type="SAM" id="Phobius"/>
    </source>
</evidence>
<sequence length="238" mass="26852">MAFSSLQNFIRIPTSLISIPNSKNLNAAASFHTTINNSYLPPQLLSTKRRRPAASLCIQCHGGGFFSMDDDDSSDNEGPLETINKVYKSIKKKDVAKLANVIADQRPDIVDSIPFLRTRLKMRKLASHIIKGLQENLVFSIQPTTKDGSMVGIIWKVGWNKPLIKIKEGITIHFHHSYVGMLLIGNLKTLLDPLLQLMPTKMMKWNEEPKSKTRRVVSLCLSLFLLFVSLFSLQFSIR</sequence>
<keyword evidence="3" id="KW-1185">Reference proteome</keyword>
<evidence type="ECO:0000313" key="2">
    <source>
        <dbReference type="EMBL" id="KGN49057.1"/>
    </source>
</evidence>
<dbReference type="Gramene" id="KGN49057">
    <property type="protein sequence ID" value="KGN49057"/>
    <property type="gene ID" value="Csa_6G511720"/>
</dbReference>
<dbReference type="Proteomes" id="UP000029981">
    <property type="component" value="Chromosome 6"/>
</dbReference>
<dbReference type="EMBL" id="CM002927">
    <property type="protein sequence ID" value="KGN49057.1"/>
    <property type="molecule type" value="Genomic_DNA"/>
</dbReference>
<feature type="transmembrane region" description="Helical" evidence="1">
    <location>
        <begin position="177"/>
        <end position="195"/>
    </location>
</feature>
<dbReference type="OMA" id="IADECRC"/>
<evidence type="ECO:0000313" key="3">
    <source>
        <dbReference type="Proteomes" id="UP000029981"/>
    </source>
</evidence>
<feature type="transmembrane region" description="Helical" evidence="1">
    <location>
        <begin position="216"/>
        <end position="237"/>
    </location>
</feature>
<accession>A0A0A0KL37</accession>
<reference evidence="2 3" key="4">
    <citation type="journal article" date="2011" name="BMC Genomics">
        <title>RNA-Seq improves annotation of protein-coding genes in the cucumber genome.</title>
        <authorList>
            <person name="Li Z."/>
            <person name="Zhang Z."/>
            <person name="Yan P."/>
            <person name="Huang S."/>
            <person name="Fei Z."/>
            <person name="Lin K."/>
        </authorList>
    </citation>
    <scope>NUCLEOTIDE SEQUENCE [LARGE SCALE GENOMIC DNA]</scope>
    <source>
        <strain evidence="3">cv. 9930</strain>
    </source>
</reference>
<gene>
    <name evidence="2" type="ORF">Csa_6G511720</name>
</gene>
<name>A0A0A0KL37_CUCSA</name>
<reference evidence="2 3" key="2">
    <citation type="journal article" date="2009" name="PLoS ONE">
        <title>An integrated genetic and cytogenetic map of the cucumber genome.</title>
        <authorList>
            <person name="Ren Y."/>
            <person name="Zhang Z."/>
            <person name="Liu J."/>
            <person name="Staub J.E."/>
            <person name="Han Y."/>
            <person name="Cheng Z."/>
            <person name="Li X."/>
            <person name="Lu J."/>
            <person name="Miao H."/>
            <person name="Kang H."/>
            <person name="Xie B."/>
            <person name="Gu X."/>
            <person name="Wang X."/>
            <person name="Du Y."/>
            <person name="Jin W."/>
            <person name="Huang S."/>
        </authorList>
    </citation>
    <scope>NUCLEOTIDE SEQUENCE [LARGE SCALE GENOMIC DNA]</scope>
    <source>
        <strain evidence="3">cv. 9930</strain>
    </source>
</reference>
<dbReference type="KEGG" id="csv:105435947"/>
<reference evidence="2 3" key="3">
    <citation type="journal article" date="2010" name="BMC Genomics">
        <title>Transcriptome sequencing and comparative analysis of cucumber flowers with different sex types.</title>
        <authorList>
            <person name="Guo S."/>
            <person name="Zheng Y."/>
            <person name="Joung J.G."/>
            <person name="Liu S."/>
            <person name="Zhang Z."/>
            <person name="Crasta O.R."/>
            <person name="Sobral B.W."/>
            <person name="Xu Y."/>
            <person name="Huang S."/>
            <person name="Fei Z."/>
        </authorList>
    </citation>
    <scope>NUCLEOTIDE SEQUENCE [LARGE SCALE GENOMIC DNA]</scope>
    <source>
        <strain evidence="3">cv. 9930</strain>
    </source>
</reference>
<reference evidence="2 3" key="1">
    <citation type="journal article" date="2009" name="Nat. Genet.">
        <title>The genome of the cucumber, Cucumis sativus L.</title>
        <authorList>
            <person name="Huang S."/>
            <person name="Li R."/>
            <person name="Zhang Z."/>
            <person name="Li L."/>
            <person name="Gu X."/>
            <person name="Fan W."/>
            <person name="Lucas W.J."/>
            <person name="Wang X."/>
            <person name="Xie B."/>
            <person name="Ni P."/>
            <person name="Ren Y."/>
            <person name="Zhu H."/>
            <person name="Li J."/>
            <person name="Lin K."/>
            <person name="Jin W."/>
            <person name="Fei Z."/>
            <person name="Li G."/>
            <person name="Staub J."/>
            <person name="Kilian A."/>
            <person name="van der Vossen E.A."/>
            <person name="Wu Y."/>
            <person name="Guo J."/>
            <person name="He J."/>
            <person name="Jia Z."/>
            <person name="Ren Y."/>
            <person name="Tian G."/>
            <person name="Lu Y."/>
            <person name="Ruan J."/>
            <person name="Qian W."/>
            <person name="Wang M."/>
            <person name="Huang Q."/>
            <person name="Li B."/>
            <person name="Xuan Z."/>
            <person name="Cao J."/>
            <person name="Asan"/>
            <person name="Wu Z."/>
            <person name="Zhang J."/>
            <person name="Cai Q."/>
            <person name="Bai Y."/>
            <person name="Zhao B."/>
            <person name="Han Y."/>
            <person name="Li Y."/>
            <person name="Li X."/>
            <person name="Wang S."/>
            <person name="Shi Q."/>
            <person name="Liu S."/>
            <person name="Cho W.K."/>
            <person name="Kim J.Y."/>
            <person name="Xu Y."/>
            <person name="Heller-Uszynska K."/>
            <person name="Miao H."/>
            <person name="Cheng Z."/>
            <person name="Zhang S."/>
            <person name="Wu J."/>
            <person name="Yang Y."/>
            <person name="Kang H."/>
            <person name="Li M."/>
            <person name="Liang H."/>
            <person name="Ren X."/>
            <person name="Shi Z."/>
            <person name="Wen M."/>
            <person name="Jian M."/>
            <person name="Yang H."/>
            <person name="Zhang G."/>
            <person name="Yang Z."/>
            <person name="Chen R."/>
            <person name="Liu S."/>
            <person name="Li J."/>
            <person name="Ma L."/>
            <person name="Liu H."/>
            <person name="Zhou Y."/>
            <person name="Zhao J."/>
            <person name="Fang X."/>
            <person name="Li G."/>
            <person name="Fang L."/>
            <person name="Li Y."/>
            <person name="Liu D."/>
            <person name="Zheng H."/>
            <person name="Zhang Y."/>
            <person name="Qin N."/>
            <person name="Li Z."/>
            <person name="Yang G."/>
            <person name="Yang S."/>
            <person name="Bolund L."/>
            <person name="Kristiansen K."/>
            <person name="Zheng H."/>
            <person name="Li S."/>
            <person name="Zhang X."/>
            <person name="Yang H."/>
            <person name="Wang J."/>
            <person name="Sun R."/>
            <person name="Zhang B."/>
            <person name="Jiang S."/>
            <person name="Wang J."/>
            <person name="Du Y."/>
            <person name="Li S."/>
        </authorList>
    </citation>
    <scope>NUCLEOTIDE SEQUENCE [LARGE SCALE GENOMIC DNA]</scope>
    <source>
        <strain evidence="3">cv. 9930</strain>
    </source>
</reference>
<dbReference type="PANTHER" id="PTHR33698:SF6">
    <property type="entry name" value="TRANSMEMBRANE PROTEIN"/>
    <property type="match status" value="1"/>
</dbReference>
<organism evidence="2 3">
    <name type="scientific">Cucumis sativus</name>
    <name type="common">Cucumber</name>
    <dbReference type="NCBI Taxonomy" id="3659"/>
    <lineage>
        <taxon>Eukaryota</taxon>
        <taxon>Viridiplantae</taxon>
        <taxon>Streptophyta</taxon>
        <taxon>Embryophyta</taxon>
        <taxon>Tracheophyta</taxon>
        <taxon>Spermatophyta</taxon>
        <taxon>Magnoliopsida</taxon>
        <taxon>eudicotyledons</taxon>
        <taxon>Gunneridae</taxon>
        <taxon>Pentapetalae</taxon>
        <taxon>rosids</taxon>
        <taxon>fabids</taxon>
        <taxon>Cucurbitales</taxon>
        <taxon>Cucurbitaceae</taxon>
        <taxon>Benincaseae</taxon>
        <taxon>Cucumis</taxon>
    </lineage>
</organism>
<dbReference type="OrthoDB" id="753811at2759"/>
<keyword evidence="1" id="KW-0812">Transmembrane</keyword>